<dbReference type="SUPFAM" id="SSF55785">
    <property type="entry name" value="PYP-like sensor domain (PAS domain)"/>
    <property type="match status" value="1"/>
</dbReference>
<evidence type="ECO:0000313" key="4">
    <source>
        <dbReference type="EMBL" id="RXJ82843.1"/>
    </source>
</evidence>
<protein>
    <submittedName>
        <fullName evidence="4">Uncharacterized protein</fullName>
    </submittedName>
</protein>
<comment type="caution">
    <text evidence="4">The sequence shown here is derived from an EMBL/GenBank/DDBJ whole genome shotgun (WGS) entry which is preliminary data.</text>
</comment>
<evidence type="ECO:0000259" key="1">
    <source>
        <dbReference type="PROSITE" id="PS50112"/>
    </source>
</evidence>
<dbReference type="Pfam" id="PF00497">
    <property type="entry name" value="SBP_bac_3"/>
    <property type="match status" value="1"/>
</dbReference>
<dbReference type="InterPro" id="IPR043128">
    <property type="entry name" value="Rev_trsase/Diguanyl_cyclase"/>
</dbReference>
<evidence type="ECO:0000259" key="2">
    <source>
        <dbReference type="PROSITE" id="PS50113"/>
    </source>
</evidence>
<dbReference type="Gene3D" id="3.40.190.10">
    <property type="entry name" value="Periplasmic binding protein-like II"/>
    <property type="match status" value="6"/>
</dbReference>
<dbReference type="SUPFAM" id="SSF53850">
    <property type="entry name" value="Periplasmic binding protein-like II"/>
    <property type="match status" value="3"/>
</dbReference>
<feature type="domain" description="GGDEF" evidence="3">
    <location>
        <begin position="997"/>
        <end position="1132"/>
    </location>
</feature>
<dbReference type="InterPro" id="IPR000014">
    <property type="entry name" value="PAS"/>
</dbReference>
<dbReference type="CDD" id="cd01007">
    <property type="entry name" value="PBP2_BvgS_HisK_like"/>
    <property type="match status" value="1"/>
</dbReference>
<proteinExistence type="predicted"/>
<gene>
    <name evidence="4" type="ORF">CRU90_12400</name>
</gene>
<reference evidence="4 5" key="1">
    <citation type="submission" date="2017-10" db="EMBL/GenBank/DDBJ databases">
        <title>Genomics of the genus Arcobacter.</title>
        <authorList>
            <person name="Perez-Cataluna A."/>
            <person name="Figueras M.J."/>
        </authorList>
    </citation>
    <scope>NUCLEOTIDE SEQUENCE [LARGE SCALE GENOMIC DNA]</scope>
    <source>
        <strain evidence="4 5">F26</strain>
    </source>
</reference>
<dbReference type="CDD" id="cd01949">
    <property type="entry name" value="GGDEF"/>
    <property type="match status" value="1"/>
</dbReference>
<dbReference type="InterPro" id="IPR052163">
    <property type="entry name" value="DGC-Regulatory_Protein"/>
</dbReference>
<dbReference type="InterPro" id="IPR035965">
    <property type="entry name" value="PAS-like_dom_sf"/>
</dbReference>
<dbReference type="SMART" id="SM00267">
    <property type="entry name" value="GGDEF"/>
    <property type="match status" value="1"/>
</dbReference>
<dbReference type="PANTHER" id="PTHR46663:SF4">
    <property type="entry name" value="DIGUANYLATE CYCLASE DGCT-RELATED"/>
    <property type="match status" value="1"/>
</dbReference>
<evidence type="ECO:0000259" key="3">
    <source>
        <dbReference type="PROSITE" id="PS50887"/>
    </source>
</evidence>
<dbReference type="EMBL" id="PDJZ01000025">
    <property type="protein sequence ID" value="RXJ82843.1"/>
    <property type="molecule type" value="Genomic_DNA"/>
</dbReference>
<dbReference type="InterPro" id="IPR001638">
    <property type="entry name" value="Solute-binding_3/MltF_N"/>
</dbReference>
<dbReference type="PANTHER" id="PTHR46663">
    <property type="entry name" value="DIGUANYLATE CYCLASE DGCT-RELATED"/>
    <property type="match status" value="1"/>
</dbReference>
<dbReference type="Proteomes" id="UP000290870">
    <property type="component" value="Unassembled WGS sequence"/>
</dbReference>
<dbReference type="SUPFAM" id="SSF55073">
    <property type="entry name" value="Nucleotide cyclase"/>
    <property type="match status" value="1"/>
</dbReference>
<dbReference type="CDD" id="cd00130">
    <property type="entry name" value="PAS"/>
    <property type="match status" value="1"/>
</dbReference>
<evidence type="ECO:0000313" key="5">
    <source>
        <dbReference type="Proteomes" id="UP000290870"/>
    </source>
</evidence>
<dbReference type="SMART" id="SM00062">
    <property type="entry name" value="PBPb"/>
    <property type="match status" value="2"/>
</dbReference>
<dbReference type="FunFam" id="3.30.70.270:FF:000001">
    <property type="entry name" value="Diguanylate cyclase domain protein"/>
    <property type="match status" value="1"/>
</dbReference>
<dbReference type="InterPro" id="IPR013655">
    <property type="entry name" value="PAS_fold_3"/>
</dbReference>
<dbReference type="NCBIfam" id="TIGR00254">
    <property type="entry name" value="GGDEF"/>
    <property type="match status" value="1"/>
</dbReference>
<dbReference type="Pfam" id="PF08447">
    <property type="entry name" value="PAS_3"/>
    <property type="match status" value="1"/>
</dbReference>
<dbReference type="InterPro" id="IPR015168">
    <property type="entry name" value="SsuA/THI5"/>
</dbReference>
<dbReference type="PROSITE" id="PS50887">
    <property type="entry name" value="GGDEF"/>
    <property type="match status" value="1"/>
</dbReference>
<dbReference type="InterPro" id="IPR029787">
    <property type="entry name" value="Nucleotide_cyclase"/>
</dbReference>
<dbReference type="Gene3D" id="3.30.70.270">
    <property type="match status" value="1"/>
</dbReference>
<sequence>MKNYMKQKSKEEIDLFIKLLCLILIFFTSFLNANEKVVLQLKWFHQFQFAGYYAAKEKGFYDEVGLDVEIKERDLKYNNIDEVINGNAQYGVADSILILYRLKEQPVVIVSPIFQHSPSVFISLKKKNISSIYELNNKDVLFYPSDTDGFSLLAMIKKFDLDVNLFRERYKDDYMRLINNEVDVMPAYIANEPFFFKEKGYDVNIINPTNYGFDMYGDMLFTSEDEAKNNPNRVEKFKQATLKGWKYALENKEEIIQLIYEKYTQEKTIEHLRYEANAIDSLVNMNVTPLGYLDQGRIRYISEMYKYYGLTQSKIDLNDFLFDEMSKKDKKIFLSDEEIKYLKDNPILKVHNFDSLPPYNFTLNNYPKGFVIDYMQLVAKTLGVQIEFIQNNTWKESFDMLKNNQLGIIPSIAINEERKTFIDFTNFSLVNFQMSLGVNKQSDIKGLEDLNNKKVSVVENSFMEDILRKNYPQINLYPTKNSKEAIDAVASNRVDAVIHNLSTIEYFINKNWLSNLKTIVLKDDNIQTVVPLHLGVKKDNLVLKSILEKTNQNISEKEIRNLVDKWLKNSFFEEIKLSQMQHDYLSNKKNINYCINSNLMPIEKINNNNTLGITSQYINIFKEKLNINFNPIEIKSTKDALNKLLFQDCDVITFVQNEENMNKLVNLSNSHLSFPLVLVTKLDKTFIASLKSLSGKKIAYVDETYKDMLVKTYPQIEFVKVDSLKQGLKEVKNDEFFGLVEILPIVGYKIQKDFSNSLKISKEIFNNVNFSMATSKDNQILIDILNKLFSSISNENKDKIINNWISVNYEKNVDYEKVLIAGLVFLLIIFIVSFKNRQINSINSQMKKYIKIVDENVLTSSTDLDGNITYVSEAFCEISGYSKDELIGQNHRIIRHPDMKDSTYKELWETITSGKTWKGEIKNKKKNGDYYWVKASISPVFNRKKEIIAFTAVRVDITDKKRIEEISITDGLTNIYNRRYFDEMFPKIINSAKRKNELVAFLFMDIDHFKQYNDNYGHQAGDEVLINFAKCLKQSLHRSSDYVFRLGGEEFAVVYQVETKDRAVQFTNNLRKSIENLKIEHKYSSVSPYITASMGLIYKNANEIIVDEIYKQADDLLYEAKRSGRNQVRVNE</sequence>
<dbReference type="Pfam" id="PF09084">
    <property type="entry name" value="NMT1"/>
    <property type="match status" value="1"/>
</dbReference>
<name>A0A4Q0Z9J2_9BACT</name>
<dbReference type="Pfam" id="PF00990">
    <property type="entry name" value="GGDEF"/>
    <property type="match status" value="1"/>
</dbReference>
<dbReference type="AlphaFoldDB" id="A0A4Q0Z9J2"/>
<dbReference type="OrthoDB" id="9813903at2"/>
<feature type="domain" description="PAC" evidence="2">
    <location>
        <begin position="917"/>
        <end position="969"/>
    </location>
</feature>
<organism evidence="4 5">
    <name type="scientific">Arcobacter cloacae</name>
    <dbReference type="NCBI Taxonomy" id="1054034"/>
    <lineage>
        <taxon>Bacteria</taxon>
        <taxon>Pseudomonadati</taxon>
        <taxon>Campylobacterota</taxon>
        <taxon>Epsilonproteobacteria</taxon>
        <taxon>Campylobacterales</taxon>
        <taxon>Arcobacteraceae</taxon>
        <taxon>Arcobacter</taxon>
    </lineage>
</organism>
<dbReference type="SMART" id="SM00091">
    <property type="entry name" value="PAS"/>
    <property type="match status" value="1"/>
</dbReference>
<dbReference type="InterPro" id="IPR000700">
    <property type="entry name" value="PAS-assoc_C"/>
</dbReference>
<dbReference type="NCBIfam" id="TIGR00229">
    <property type="entry name" value="sensory_box"/>
    <property type="match status" value="1"/>
</dbReference>
<accession>A0A4Q0Z9J2</accession>
<dbReference type="PROSITE" id="PS50112">
    <property type="entry name" value="PAS"/>
    <property type="match status" value="1"/>
</dbReference>
<dbReference type="InterPro" id="IPR000160">
    <property type="entry name" value="GGDEF_dom"/>
</dbReference>
<dbReference type="SMART" id="SM00086">
    <property type="entry name" value="PAC"/>
    <property type="match status" value="1"/>
</dbReference>
<dbReference type="Gene3D" id="3.30.450.20">
    <property type="entry name" value="PAS domain"/>
    <property type="match status" value="1"/>
</dbReference>
<dbReference type="InterPro" id="IPR001610">
    <property type="entry name" value="PAC"/>
</dbReference>
<feature type="domain" description="PAS" evidence="1">
    <location>
        <begin position="863"/>
        <end position="914"/>
    </location>
</feature>
<dbReference type="PROSITE" id="PS50113">
    <property type="entry name" value="PAC"/>
    <property type="match status" value="1"/>
</dbReference>
<dbReference type="GO" id="GO:0003824">
    <property type="term" value="F:catalytic activity"/>
    <property type="evidence" value="ECO:0007669"/>
    <property type="project" value="UniProtKB-ARBA"/>
</dbReference>